<comment type="caution">
    <text evidence="6">The sequence shown here is derived from an EMBL/GenBank/DDBJ whole genome shotgun (WGS) entry which is preliminary data.</text>
</comment>
<dbReference type="InterPro" id="IPR003441">
    <property type="entry name" value="NAC-dom"/>
</dbReference>
<evidence type="ECO:0000256" key="4">
    <source>
        <dbReference type="ARBA" id="ARBA00023242"/>
    </source>
</evidence>
<dbReference type="GO" id="GO:0006355">
    <property type="term" value="P:regulation of DNA-templated transcription"/>
    <property type="evidence" value="ECO:0007669"/>
    <property type="project" value="InterPro"/>
</dbReference>
<evidence type="ECO:0000256" key="1">
    <source>
        <dbReference type="ARBA" id="ARBA00023015"/>
    </source>
</evidence>
<evidence type="ECO:0000259" key="5">
    <source>
        <dbReference type="PROSITE" id="PS51005"/>
    </source>
</evidence>
<dbReference type="OrthoDB" id="774757at2759"/>
<dbReference type="AlphaFoldDB" id="A0A9D5CFG5"/>
<reference evidence="6" key="1">
    <citation type="submission" date="2021-03" db="EMBL/GenBank/DDBJ databases">
        <authorList>
            <person name="Li Z."/>
            <person name="Yang C."/>
        </authorList>
    </citation>
    <scope>NUCLEOTIDE SEQUENCE</scope>
    <source>
        <strain evidence="6">Dzin_1.0</strain>
        <tissue evidence="6">Leaf</tissue>
    </source>
</reference>
<keyword evidence="4" id="KW-0539">Nucleus</keyword>
<evidence type="ECO:0000313" key="7">
    <source>
        <dbReference type="Proteomes" id="UP001085076"/>
    </source>
</evidence>
<dbReference type="PANTHER" id="PTHR31719">
    <property type="entry name" value="NAC TRANSCRIPTION FACTOR 56"/>
    <property type="match status" value="1"/>
</dbReference>
<keyword evidence="7" id="KW-1185">Reference proteome</keyword>
<evidence type="ECO:0000256" key="3">
    <source>
        <dbReference type="ARBA" id="ARBA00023163"/>
    </source>
</evidence>
<protein>
    <recommendedName>
        <fullName evidence="5">NAC domain-containing protein</fullName>
    </recommendedName>
</protein>
<evidence type="ECO:0000313" key="6">
    <source>
        <dbReference type="EMBL" id="KAJ0971949.1"/>
    </source>
</evidence>
<organism evidence="6 7">
    <name type="scientific">Dioscorea zingiberensis</name>
    <dbReference type="NCBI Taxonomy" id="325984"/>
    <lineage>
        <taxon>Eukaryota</taxon>
        <taxon>Viridiplantae</taxon>
        <taxon>Streptophyta</taxon>
        <taxon>Embryophyta</taxon>
        <taxon>Tracheophyta</taxon>
        <taxon>Spermatophyta</taxon>
        <taxon>Magnoliopsida</taxon>
        <taxon>Liliopsida</taxon>
        <taxon>Dioscoreales</taxon>
        <taxon>Dioscoreaceae</taxon>
        <taxon>Dioscorea</taxon>
    </lineage>
</organism>
<dbReference type="InterPro" id="IPR036093">
    <property type="entry name" value="NAC_dom_sf"/>
</dbReference>
<gene>
    <name evidence="6" type="ORF">J5N97_019908</name>
</gene>
<dbReference type="EMBL" id="JAGGNH010000005">
    <property type="protein sequence ID" value="KAJ0971949.1"/>
    <property type="molecule type" value="Genomic_DNA"/>
</dbReference>
<dbReference type="Pfam" id="PF02365">
    <property type="entry name" value="NAM"/>
    <property type="match status" value="1"/>
</dbReference>
<keyword evidence="2" id="KW-0238">DNA-binding</keyword>
<evidence type="ECO:0000256" key="2">
    <source>
        <dbReference type="ARBA" id="ARBA00023125"/>
    </source>
</evidence>
<dbReference type="PANTHER" id="PTHR31719:SF43">
    <property type="entry name" value="NAC TRANSCRIPTION FACTOR 56"/>
    <property type="match status" value="1"/>
</dbReference>
<keyword evidence="3" id="KW-0804">Transcription</keyword>
<sequence length="259" mass="30090">MDVGKEARFHLPKGFKFNPTNQDLILYYLRPKVLGKELPCKIIREDINVYGAEPWTFIPSSIHEAYFFVFRPHRSRAVSSLGRWKTSSSRKVIKEDGKVIGCMNSLVFEFLNKKENTGWIMHEYELPSPMDKANTNGSVWVICRIKRNKQLEKKRTRYNEDVVSNGDEEFPLLSSQGASKKMACDATRWEQERPVEGVRFDPRLSLEQEIMGANNVINEFSFDDLFNGGTNDEFIDIPRDVQEESLKQLEMEFRACFQS</sequence>
<accession>A0A9D5CFG5</accession>
<dbReference type="SUPFAM" id="SSF101941">
    <property type="entry name" value="NAC domain"/>
    <property type="match status" value="1"/>
</dbReference>
<reference evidence="6" key="2">
    <citation type="journal article" date="2022" name="Hortic Res">
        <title>The genome of Dioscorea zingiberensis sheds light on the biosynthesis, origin and evolution of the medicinally important diosgenin saponins.</title>
        <authorList>
            <person name="Li Y."/>
            <person name="Tan C."/>
            <person name="Li Z."/>
            <person name="Guo J."/>
            <person name="Li S."/>
            <person name="Chen X."/>
            <person name="Wang C."/>
            <person name="Dai X."/>
            <person name="Yang H."/>
            <person name="Song W."/>
            <person name="Hou L."/>
            <person name="Xu J."/>
            <person name="Tong Z."/>
            <person name="Xu A."/>
            <person name="Yuan X."/>
            <person name="Wang W."/>
            <person name="Yang Q."/>
            <person name="Chen L."/>
            <person name="Sun Z."/>
            <person name="Wang K."/>
            <person name="Pan B."/>
            <person name="Chen J."/>
            <person name="Bao Y."/>
            <person name="Liu F."/>
            <person name="Qi X."/>
            <person name="Gang D.R."/>
            <person name="Wen J."/>
            <person name="Li J."/>
        </authorList>
    </citation>
    <scope>NUCLEOTIDE SEQUENCE</scope>
    <source>
        <strain evidence="6">Dzin_1.0</strain>
    </source>
</reference>
<dbReference type="Gene3D" id="2.170.150.80">
    <property type="entry name" value="NAC domain"/>
    <property type="match status" value="1"/>
</dbReference>
<keyword evidence="1" id="KW-0805">Transcription regulation</keyword>
<proteinExistence type="predicted"/>
<name>A0A9D5CFG5_9LILI</name>
<feature type="domain" description="NAC" evidence="5">
    <location>
        <begin position="11"/>
        <end position="148"/>
    </location>
</feature>
<dbReference type="Proteomes" id="UP001085076">
    <property type="component" value="Miscellaneous, Linkage group lg05"/>
</dbReference>
<dbReference type="PROSITE" id="PS51005">
    <property type="entry name" value="NAC"/>
    <property type="match status" value="1"/>
</dbReference>
<dbReference type="GO" id="GO:0003677">
    <property type="term" value="F:DNA binding"/>
    <property type="evidence" value="ECO:0007669"/>
    <property type="project" value="UniProtKB-KW"/>
</dbReference>